<proteinExistence type="predicted"/>
<sequence>MNLPEKASFVVNGAVRPEFVCGAGRVELQVGLLLPHPIFLPLTGRVAFFPLADPALRCMHVLCGAYSFCHNTTWSNSAKHSQEILGCMLTDSTLQIFRVPYLIIYNSNINLLLNSNETVIRCMEREAGGCLCASITDSMHLPLFVK</sequence>
<reference evidence="1 2" key="1">
    <citation type="submission" date="2021-07" db="EMBL/GenBank/DDBJ databases">
        <authorList>
            <person name="Palmer J.M."/>
        </authorList>
    </citation>
    <scope>NUCLEOTIDE SEQUENCE [LARGE SCALE GENOMIC DNA]</scope>
    <source>
        <strain evidence="1 2">AT_MEX2019</strain>
        <tissue evidence="1">Muscle</tissue>
    </source>
</reference>
<evidence type="ECO:0000313" key="2">
    <source>
        <dbReference type="Proteomes" id="UP001345963"/>
    </source>
</evidence>
<gene>
    <name evidence="1" type="ORF">ATANTOWER_018077</name>
</gene>
<organism evidence="1 2">
    <name type="scientific">Ataeniobius toweri</name>
    <dbReference type="NCBI Taxonomy" id="208326"/>
    <lineage>
        <taxon>Eukaryota</taxon>
        <taxon>Metazoa</taxon>
        <taxon>Chordata</taxon>
        <taxon>Craniata</taxon>
        <taxon>Vertebrata</taxon>
        <taxon>Euteleostomi</taxon>
        <taxon>Actinopterygii</taxon>
        <taxon>Neopterygii</taxon>
        <taxon>Teleostei</taxon>
        <taxon>Neoteleostei</taxon>
        <taxon>Acanthomorphata</taxon>
        <taxon>Ovalentaria</taxon>
        <taxon>Atherinomorphae</taxon>
        <taxon>Cyprinodontiformes</taxon>
        <taxon>Goodeidae</taxon>
        <taxon>Ataeniobius</taxon>
    </lineage>
</organism>
<name>A0ABU7AV95_9TELE</name>
<comment type="caution">
    <text evidence="1">The sequence shown here is derived from an EMBL/GenBank/DDBJ whole genome shotgun (WGS) entry which is preliminary data.</text>
</comment>
<accession>A0ABU7AV95</accession>
<protein>
    <submittedName>
        <fullName evidence="1">Uncharacterized protein</fullName>
    </submittedName>
</protein>
<evidence type="ECO:0000313" key="1">
    <source>
        <dbReference type="EMBL" id="MED6241529.1"/>
    </source>
</evidence>
<dbReference type="Proteomes" id="UP001345963">
    <property type="component" value="Unassembled WGS sequence"/>
</dbReference>
<dbReference type="EMBL" id="JAHUTI010029877">
    <property type="protein sequence ID" value="MED6241529.1"/>
    <property type="molecule type" value="Genomic_DNA"/>
</dbReference>
<keyword evidence="2" id="KW-1185">Reference proteome</keyword>